<keyword evidence="3" id="KW-1185">Reference proteome</keyword>
<dbReference type="AlphaFoldDB" id="A0A8A3PB41"/>
<evidence type="ECO:0000256" key="1">
    <source>
        <dbReference type="SAM" id="MobiDB-lite"/>
    </source>
</evidence>
<gene>
    <name evidence="2" type="ORF">DSL72_001900</name>
</gene>
<name>A0A8A3PB41_9HELO</name>
<dbReference type="Proteomes" id="UP000672032">
    <property type="component" value="Chromosome 3"/>
</dbReference>
<evidence type="ECO:0000313" key="2">
    <source>
        <dbReference type="EMBL" id="QSZ32326.1"/>
    </source>
</evidence>
<protein>
    <submittedName>
        <fullName evidence="2">Uncharacterized protein</fullName>
    </submittedName>
</protein>
<dbReference type="OrthoDB" id="3550679at2759"/>
<feature type="compositionally biased region" description="Low complexity" evidence="1">
    <location>
        <begin position="142"/>
        <end position="164"/>
    </location>
</feature>
<dbReference type="EMBL" id="CP063407">
    <property type="protein sequence ID" value="QSZ32326.1"/>
    <property type="molecule type" value="Genomic_DNA"/>
</dbReference>
<sequence length="238" mass="24962">MSLPADIFIVPAVALSNPRYINACTAVNITSNSAAQSAMKICCGSAPIKVIMDGCYSYCNVTSSADQKTFKKCFRSSAGIKSDVDYACTLDDNPLTAILIPRTGVDSYLGGSNGAFVFASATDSSAATASSTATVTATASSGKATSHAPTSTSASATASSNTNAGQPRVKQFSKGAVAVLAIFIFFWFECKQLQKGLQTGKKITLSWWSTTGAIWEQLHSVFGSGFMSIDFSVEFTFF</sequence>
<reference evidence="2" key="1">
    <citation type="submission" date="2020-10" db="EMBL/GenBank/DDBJ databases">
        <title>Genome Sequence of Monilinia vaccinii-corymbosi Sheds Light on Mummy Berry Disease Infection of Blueberry and Mating Type.</title>
        <authorList>
            <person name="Yow A.G."/>
            <person name="Zhang Y."/>
            <person name="Bansal K."/>
            <person name="Eacker S.M."/>
            <person name="Sullivan S."/>
            <person name="Liachko I."/>
            <person name="Cubeta M.A."/>
            <person name="Rollins J.A."/>
            <person name="Ashrafi H."/>
        </authorList>
    </citation>
    <scope>NUCLEOTIDE SEQUENCE</scope>
    <source>
        <strain evidence="2">RL-1</strain>
    </source>
</reference>
<accession>A0A8A3PB41</accession>
<proteinExistence type="predicted"/>
<feature type="region of interest" description="Disordered" evidence="1">
    <location>
        <begin position="142"/>
        <end position="166"/>
    </location>
</feature>
<evidence type="ECO:0000313" key="3">
    <source>
        <dbReference type="Proteomes" id="UP000672032"/>
    </source>
</evidence>
<organism evidence="2 3">
    <name type="scientific">Monilinia vaccinii-corymbosi</name>
    <dbReference type="NCBI Taxonomy" id="61207"/>
    <lineage>
        <taxon>Eukaryota</taxon>
        <taxon>Fungi</taxon>
        <taxon>Dikarya</taxon>
        <taxon>Ascomycota</taxon>
        <taxon>Pezizomycotina</taxon>
        <taxon>Leotiomycetes</taxon>
        <taxon>Helotiales</taxon>
        <taxon>Sclerotiniaceae</taxon>
        <taxon>Monilinia</taxon>
    </lineage>
</organism>